<keyword evidence="2" id="KW-0677">Repeat</keyword>
<gene>
    <name evidence="8" type="primary">LOC106527688</name>
</gene>
<feature type="repeat" description="ANK" evidence="4">
    <location>
        <begin position="197"/>
        <end position="229"/>
    </location>
</feature>
<feature type="repeat" description="ANK" evidence="4">
    <location>
        <begin position="230"/>
        <end position="262"/>
    </location>
</feature>
<dbReference type="InterPro" id="IPR051165">
    <property type="entry name" value="Multifunctional_ANK_Repeat"/>
</dbReference>
<keyword evidence="7" id="KW-1185">Reference proteome</keyword>
<dbReference type="PROSITE" id="PS50225">
    <property type="entry name" value="SOCS"/>
    <property type="match status" value="1"/>
</dbReference>
<dbReference type="InParanoid" id="A0A2I4CDQ3"/>
<dbReference type="SUPFAM" id="SSF48403">
    <property type="entry name" value="Ankyrin repeat"/>
    <property type="match status" value="2"/>
</dbReference>
<dbReference type="RefSeq" id="XP_013878120.1">
    <property type="nucleotide sequence ID" value="XM_014022666.1"/>
</dbReference>
<dbReference type="OrthoDB" id="539213at2759"/>
<dbReference type="PRINTS" id="PR01415">
    <property type="entry name" value="ANKYRIN"/>
</dbReference>
<dbReference type="Proteomes" id="UP000192220">
    <property type="component" value="Unplaced"/>
</dbReference>
<feature type="compositionally biased region" description="Polar residues" evidence="5">
    <location>
        <begin position="67"/>
        <end position="83"/>
    </location>
</feature>
<evidence type="ECO:0000256" key="3">
    <source>
        <dbReference type="ARBA" id="ARBA00023043"/>
    </source>
</evidence>
<feature type="repeat" description="ANK" evidence="4">
    <location>
        <begin position="329"/>
        <end position="361"/>
    </location>
</feature>
<proteinExistence type="predicted"/>
<comment type="pathway">
    <text evidence="1">Protein modification; protein ubiquitination.</text>
</comment>
<evidence type="ECO:0000313" key="7">
    <source>
        <dbReference type="Proteomes" id="UP000192220"/>
    </source>
</evidence>
<dbReference type="AlphaFoldDB" id="A0A2I4CDQ3"/>
<dbReference type="PANTHER" id="PTHR24123">
    <property type="entry name" value="ANKYRIN REPEAT-CONTAINING"/>
    <property type="match status" value="1"/>
</dbReference>
<feature type="repeat" description="ANK" evidence="4">
    <location>
        <begin position="164"/>
        <end position="196"/>
    </location>
</feature>
<dbReference type="InterPro" id="IPR001496">
    <property type="entry name" value="SOCS_box"/>
</dbReference>
<dbReference type="SMART" id="SM00248">
    <property type="entry name" value="ANK"/>
    <property type="match status" value="11"/>
</dbReference>
<dbReference type="InterPro" id="IPR002110">
    <property type="entry name" value="Ankyrin_rpt"/>
</dbReference>
<evidence type="ECO:0000256" key="4">
    <source>
        <dbReference type="PROSITE-ProRule" id="PRU00023"/>
    </source>
</evidence>
<evidence type="ECO:0000256" key="5">
    <source>
        <dbReference type="SAM" id="MobiDB-lite"/>
    </source>
</evidence>
<dbReference type="GO" id="GO:0035556">
    <property type="term" value="P:intracellular signal transduction"/>
    <property type="evidence" value="ECO:0007669"/>
    <property type="project" value="InterPro"/>
</dbReference>
<keyword evidence="3 4" id="KW-0040">ANK repeat</keyword>
<dbReference type="Pfam" id="PF07525">
    <property type="entry name" value="SOCS_box"/>
    <property type="match status" value="1"/>
</dbReference>
<dbReference type="PROSITE" id="PS50297">
    <property type="entry name" value="ANK_REP_REGION"/>
    <property type="match status" value="9"/>
</dbReference>
<feature type="repeat" description="ANK" evidence="4">
    <location>
        <begin position="296"/>
        <end position="328"/>
    </location>
</feature>
<dbReference type="PROSITE" id="PS50088">
    <property type="entry name" value="ANK_REPEAT"/>
    <property type="match status" value="9"/>
</dbReference>
<accession>A0A2I4CDQ3</accession>
<dbReference type="Pfam" id="PF13637">
    <property type="entry name" value="Ank_4"/>
    <property type="match status" value="1"/>
</dbReference>
<dbReference type="Gene3D" id="1.10.750.20">
    <property type="entry name" value="SOCS box"/>
    <property type="match status" value="1"/>
</dbReference>
<dbReference type="InterPro" id="IPR036770">
    <property type="entry name" value="Ankyrin_rpt-contain_sf"/>
</dbReference>
<organism evidence="7 8">
    <name type="scientific">Austrofundulus limnaeus</name>
    <name type="common">Annual killifish</name>
    <dbReference type="NCBI Taxonomy" id="52670"/>
    <lineage>
        <taxon>Eukaryota</taxon>
        <taxon>Metazoa</taxon>
        <taxon>Chordata</taxon>
        <taxon>Craniata</taxon>
        <taxon>Vertebrata</taxon>
        <taxon>Euteleostomi</taxon>
        <taxon>Actinopterygii</taxon>
        <taxon>Neopterygii</taxon>
        <taxon>Teleostei</taxon>
        <taxon>Neoteleostei</taxon>
        <taxon>Acanthomorphata</taxon>
        <taxon>Ovalentaria</taxon>
        <taxon>Atherinomorphae</taxon>
        <taxon>Cyprinodontiformes</taxon>
        <taxon>Rivulidae</taxon>
        <taxon>Austrofundulus</taxon>
    </lineage>
</organism>
<evidence type="ECO:0000256" key="1">
    <source>
        <dbReference type="ARBA" id="ARBA00004906"/>
    </source>
</evidence>
<feature type="repeat" description="ANK" evidence="4">
    <location>
        <begin position="433"/>
        <end position="465"/>
    </location>
</feature>
<feature type="repeat" description="ANK" evidence="4">
    <location>
        <begin position="263"/>
        <end position="291"/>
    </location>
</feature>
<dbReference type="SMART" id="SM00969">
    <property type="entry name" value="SOCS_box"/>
    <property type="match status" value="1"/>
</dbReference>
<dbReference type="FunFam" id="1.10.750.20:FF:000001">
    <property type="entry name" value="Ankyrin repeat and SOCS box containing 1"/>
    <property type="match status" value="1"/>
</dbReference>
<name>A0A2I4CDQ3_AUSLI</name>
<evidence type="ECO:0000256" key="2">
    <source>
        <dbReference type="ARBA" id="ARBA00022737"/>
    </source>
</evidence>
<feature type="compositionally biased region" description="Polar residues" evidence="5">
    <location>
        <begin position="38"/>
        <end position="55"/>
    </location>
</feature>
<reference evidence="8" key="1">
    <citation type="submission" date="2025-08" db="UniProtKB">
        <authorList>
            <consortium name="RefSeq"/>
        </authorList>
    </citation>
    <scope>IDENTIFICATION</scope>
    <source>
        <strain evidence="8">Quisiro</strain>
        <tissue evidence="8">Liver</tissue>
    </source>
</reference>
<dbReference type="UniPathway" id="UPA00143"/>
<dbReference type="Pfam" id="PF12796">
    <property type="entry name" value="Ank_2"/>
    <property type="match status" value="3"/>
</dbReference>
<dbReference type="Pfam" id="PF00023">
    <property type="entry name" value="Ank"/>
    <property type="match status" value="1"/>
</dbReference>
<evidence type="ECO:0000259" key="6">
    <source>
        <dbReference type="PROSITE" id="PS50225"/>
    </source>
</evidence>
<dbReference type="PANTHER" id="PTHR24123:SF33">
    <property type="entry name" value="PROTEIN HOS4"/>
    <property type="match status" value="1"/>
</dbReference>
<dbReference type="SUPFAM" id="SSF158235">
    <property type="entry name" value="SOCS box-like"/>
    <property type="match status" value="1"/>
</dbReference>
<feature type="domain" description="SOCS box" evidence="6">
    <location>
        <begin position="580"/>
        <end position="626"/>
    </location>
</feature>
<feature type="region of interest" description="Disordered" evidence="5">
    <location>
        <begin position="33"/>
        <end position="83"/>
    </location>
</feature>
<dbReference type="STRING" id="52670.A0A2I4CDQ3"/>
<dbReference type="GeneID" id="106527688"/>
<dbReference type="InterPro" id="IPR036036">
    <property type="entry name" value="SOCS_box-like_dom_sf"/>
</dbReference>
<dbReference type="GO" id="GO:0016567">
    <property type="term" value="P:protein ubiquitination"/>
    <property type="evidence" value="ECO:0007669"/>
    <property type="project" value="UniProtKB-UniPathway"/>
</dbReference>
<dbReference type="Gene3D" id="1.25.40.20">
    <property type="entry name" value="Ankyrin repeat-containing domain"/>
    <property type="match status" value="3"/>
</dbReference>
<evidence type="ECO:0000313" key="8">
    <source>
        <dbReference type="RefSeq" id="XP_013878120.1"/>
    </source>
</evidence>
<sequence length="633" mass="69665">MAVSEADLEDYSLYSHMSDDELLQIAVERSLTDKHNHPGSSSMLSALTPEQTHVSPDQPKHPLQVPPFQSQEPTHVPNSANPPTALSQFLYKASNSECSPLLSIIKNGDAEALMDLVRQRSSSLTEPNDEGWIALHEAAYYGQLQCVRVLIRADPGSVNKCTLKKQTALLLAALRGNVSCVEFLLKHGANVNAANKDRETPLFTACENPNEDVVDLLLAHGAQVNLTCRQGGSALHEACRCGRPNLCQTLLDAGANVKTKNLYNIQPFFTAAQHGHTEILQLLAQRGADINGPAGDGATPLYEACKNGHVGAVQTLLDLKADPNQATKSGLLPLHVAVKNNHQRIVQLLIPVTSRVRVQSCGISPLHIAAEKNRDDIMEQMIESGFDVNAELSDERSKMYMDRRTTALYFSVFNGNLDIAEMLLQAGANPNLDTFNPLLIAVRLGRKDLAELLVRYGADVNAQMSTQPSSFPSAILLSMDSPAVLKLLLDNGCDARLCFDCTYGLKPHPVIAQSRRPIEELRINEHMPAQHCIQYCEAISSSSISQISGPIISMLLDYVGHVQLCSRLLEILDSRSDWTPIKLKAFPPHPLMQLCRLKIRYLVGVQRLRLIHTLPLPVRLISFLRYDMQCSLT</sequence>
<feature type="repeat" description="ANK" evidence="4">
    <location>
        <begin position="361"/>
        <end position="393"/>
    </location>
</feature>
<feature type="repeat" description="ANK" evidence="4">
    <location>
        <begin position="403"/>
        <end position="435"/>
    </location>
</feature>
<protein>
    <submittedName>
        <fullName evidence="8">Ankyrin repeat and SOCS box protein 2</fullName>
    </submittedName>
</protein>
<dbReference type="KEGG" id="alim:106527688"/>